<evidence type="ECO:0000256" key="3">
    <source>
        <dbReference type="ARBA" id="ARBA00023082"/>
    </source>
</evidence>
<dbReference type="CDD" id="cd06171">
    <property type="entry name" value="Sigma70_r4"/>
    <property type="match status" value="1"/>
</dbReference>
<comment type="caution">
    <text evidence="8">The sequence shown here is derived from an EMBL/GenBank/DDBJ whole genome shotgun (WGS) entry which is preliminary data.</text>
</comment>
<protein>
    <submittedName>
        <fullName evidence="8">RNA polymerase sigma factor</fullName>
    </submittedName>
</protein>
<dbReference type="SUPFAM" id="SSF88946">
    <property type="entry name" value="Sigma2 domain of RNA polymerase sigma factors"/>
    <property type="match status" value="1"/>
</dbReference>
<feature type="domain" description="RNA polymerase sigma-70 region 2" evidence="6">
    <location>
        <begin position="12"/>
        <end position="78"/>
    </location>
</feature>
<evidence type="ECO:0000313" key="9">
    <source>
        <dbReference type="Proteomes" id="UP001172083"/>
    </source>
</evidence>
<name>A0ABT8L2A8_9BACT</name>
<dbReference type="Proteomes" id="UP001172083">
    <property type="component" value="Unassembled WGS sequence"/>
</dbReference>
<keyword evidence="3" id="KW-0731">Sigma factor</keyword>
<dbReference type="InterPro" id="IPR013324">
    <property type="entry name" value="RNA_pol_sigma_r3/r4-like"/>
</dbReference>
<dbReference type="InterPro" id="IPR013325">
    <property type="entry name" value="RNA_pol_sigma_r2"/>
</dbReference>
<dbReference type="EMBL" id="JAUJEB010000001">
    <property type="protein sequence ID" value="MDN5211884.1"/>
    <property type="molecule type" value="Genomic_DNA"/>
</dbReference>
<dbReference type="InterPro" id="IPR036388">
    <property type="entry name" value="WH-like_DNA-bd_sf"/>
</dbReference>
<dbReference type="PANTHER" id="PTHR43133">
    <property type="entry name" value="RNA POLYMERASE ECF-TYPE SIGMA FACTO"/>
    <property type="match status" value="1"/>
</dbReference>
<evidence type="ECO:0000259" key="7">
    <source>
        <dbReference type="Pfam" id="PF08281"/>
    </source>
</evidence>
<evidence type="ECO:0000313" key="8">
    <source>
        <dbReference type="EMBL" id="MDN5211884.1"/>
    </source>
</evidence>
<dbReference type="NCBIfam" id="TIGR02937">
    <property type="entry name" value="sigma70-ECF"/>
    <property type="match status" value="1"/>
</dbReference>
<keyword evidence="5" id="KW-0804">Transcription</keyword>
<evidence type="ECO:0000256" key="2">
    <source>
        <dbReference type="ARBA" id="ARBA00023015"/>
    </source>
</evidence>
<proteinExistence type="inferred from homology"/>
<dbReference type="Gene3D" id="1.10.1740.10">
    <property type="match status" value="1"/>
</dbReference>
<dbReference type="Gene3D" id="1.10.10.10">
    <property type="entry name" value="Winged helix-like DNA-binding domain superfamily/Winged helix DNA-binding domain"/>
    <property type="match status" value="1"/>
</dbReference>
<accession>A0ABT8L2A8</accession>
<evidence type="ECO:0000259" key="6">
    <source>
        <dbReference type="Pfam" id="PF04542"/>
    </source>
</evidence>
<dbReference type="InterPro" id="IPR007627">
    <property type="entry name" value="RNA_pol_sigma70_r2"/>
</dbReference>
<evidence type="ECO:0000256" key="5">
    <source>
        <dbReference type="ARBA" id="ARBA00023163"/>
    </source>
</evidence>
<feature type="domain" description="RNA polymerase sigma factor 70 region 4 type 2" evidence="7">
    <location>
        <begin position="105"/>
        <end position="156"/>
    </location>
</feature>
<dbReference type="Pfam" id="PF08281">
    <property type="entry name" value="Sigma70_r4_2"/>
    <property type="match status" value="1"/>
</dbReference>
<dbReference type="RefSeq" id="WP_346757211.1">
    <property type="nucleotide sequence ID" value="NZ_JAUJEB010000001.1"/>
</dbReference>
<evidence type="ECO:0000256" key="4">
    <source>
        <dbReference type="ARBA" id="ARBA00023125"/>
    </source>
</evidence>
<dbReference type="InterPro" id="IPR039425">
    <property type="entry name" value="RNA_pol_sigma-70-like"/>
</dbReference>
<sequence>MSSRRQKKFLSLYEPVHDRFERFCRARVFGQMEFRDLMNDTLVVAYQKFHELKSEKAFLSYLFGISIRLLSNYHKKKREVDHLSDLDLPELSSNCHTDSDAEISLLHQALSRLPEEQKESIILFEITGFSIREIAALHQVSESAVKQRLVRGRKRLARMLMQVPSQKDKTS</sequence>
<dbReference type="InterPro" id="IPR014284">
    <property type="entry name" value="RNA_pol_sigma-70_dom"/>
</dbReference>
<keyword evidence="4" id="KW-0238">DNA-binding</keyword>
<dbReference type="PANTHER" id="PTHR43133:SF8">
    <property type="entry name" value="RNA POLYMERASE SIGMA FACTOR HI_1459-RELATED"/>
    <property type="match status" value="1"/>
</dbReference>
<organism evidence="8 9">
    <name type="scientific">Agaribacillus aureus</name>
    <dbReference type="NCBI Taxonomy" id="3051825"/>
    <lineage>
        <taxon>Bacteria</taxon>
        <taxon>Pseudomonadati</taxon>
        <taxon>Bacteroidota</taxon>
        <taxon>Cytophagia</taxon>
        <taxon>Cytophagales</taxon>
        <taxon>Splendidivirgaceae</taxon>
        <taxon>Agaribacillus</taxon>
    </lineage>
</organism>
<dbReference type="InterPro" id="IPR013249">
    <property type="entry name" value="RNA_pol_sigma70_r4_t2"/>
</dbReference>
<dbReference type="SUPFAM" id="SSF88659">
    <property type="entry name" value="Sigma3 and sigma4 domains of RNA polymerase sigma factors"/>
    <property type="match status" value="1"/>
</dbReference>
<evidence type="ECO:0000256" key="1">
    <source>
        <dbReference type="ARBA" id="ARBA00010641"/>
    </source>
</evidence>
<comment type="similarity">
    <text evidence="1">Belongs to the sigma-70 factor family. ECF subfamily.</text>
</comment>
<reference evidence="8" key="1">
    <citation type="submission" date="2023-06" db="EMBL/GenBank/DDBJ databases">
        <title>Genomic of Agaribacillus aureum.</title>
        <authorList>
            <person name="Wang G."/>
        </authorList>
    </citation>
    <scope>NUCLEOTIDE SEQUENCE</scope>
    <source>
        <strain evidence="8">BMA12</strain>
    </source>
</reference>
<keyword evidence="9" id="KW-1185">Reference proteome</keyword>
<keyword evidence="2" id="KW-0805">Transcription regulation</keyword>
<gene>
    <name evidence="8" type="ORF">QQ020_07470</name>
</gene>
<dbReference type="Pfam" id="PF04542">
    <property type="entry name" value="Sigma70_r2"/>
    <property type="match status" value="1"/>
</dbReference>